<dbReference type="FunFam" id="2.30.29.30:FF:000353">
    <property type="entry name" value="Nuclear pore complex protein NUP50A"/>
    <property type="match status" value="1"/>
</dbReference>
<feature type="domain" description="RanBD1" evidence="11">
    <location>
        <begin position="431"/>
        <end position="547"/>
    </location>
</feature>
<organism evidence="12 13">
    <name type="scientific">Populus tomentosa</name>
    <name type="common">Chinese white poplar</name>
    <dbReference type="NCBI Taxonomy" id="118781"/>
    <lineage>
        <taxon>Eukaryota</taxon>
        <taxon>Viridiplantae</taxon>
        <taxon>Streptophyta</taxon>
        <taxon>Embryophyta</taxon>
        <taxon>Tracheophyta</taxon>
        <taxon>Spermatophyta</taxon>
        <taxon>Magnoliopsida</taxon>
        <taxon>eudicotyledons</taxon>
        <taxon>Gunneridae</taxon>
        <taxon>Pentapetalae</taxon>
        <taxon>rosids</taxon>
        <taxon>fabids</taxon>
        <taxon>Malpighiales</taxon>
        <taxon>Salicaceae</taxon>
        <taxon>Saliceae</taxon>
        <taxon>Populus</taxon>
    </lineage>
</organism>
<comment type="subcellular location">
    <subcellularLocation>
        <location evidence="1">Nucleus</location>
        <location evidence="1">Nuclear pore complex</location>
    </subcellularLocation>
</comment>
<keyword evidence="4" id="KW-0509">mRNA transport</keyword>
<keyword evidence="9" id="KW-0539">Nucleus</keyword>
<dbReference type="AlphaFoldDB" id="A0A8X8AG65"/>
<feature type="compositionally biased region" description="Basic and acidic residues" evidence="10">
    <location>
        <begin position="270"/>
        <end position="281"/>
    </location>
</feature>
<keyword evidence="5" id="KW-0653">Protein transport</keyword>
<dbReference type="InterPro" id="IPR045255">
    <property type="entry name" value="RanBP1-like"/>
</dbReference>
<dbReference type="OrthoDB" id="185618at2759"/>
<keyword evidence="8" id="KW-0906">Nuclear pore complex</keyword>
<evidence type="ECO:0000256" key="3">
    <source>
        <dbReference type="ARBA" id="ARBA00022737"/>
    </source>
</evidence>
<dbReference type="PANTHER" id="PTHR23138:SF142">
    <property type="entry name" value="RAN-BINDING PROTEIN 3B-RELATED"/>
    <property type="match status" value="1"/>
</dbReference>
<evidence type="ECO:0000256" key="4">
    <source>
        <dbReference type="ARBA" id="ARBA00022816"/>
    </source>
</evidence>
<feature type="region of interest" description="Disordered" evidence="10">
    <location>
        <begin position="1"/>
        <end position="42"/>
    </location>
</feature>
<dbReference type="GO" id="GO:0015031">
    <property type="term" value="P:protein transport"/>
    <property type="evidence" value="ECO:0007669"/>
    <property type="project" value="UniProtKB-KW"/>
</dbReference>
<evidence type="ECO:0000256" key="2">
    <source>
        <dbReference type="ARBA" id="ARBA00022448"/>
    </source>
</evidence>
<feature type="compositionally biased region" description="Basic and acidic residues" evidence="10">
    <location>
        <begin position="139"/>
        <end position="178"/>
    </location>
</feature>
<feature type="region of interest" description="Disordered" evidence="10">
    <location>
        <begin position="98"/>
        <end position="126"/>
    </location>
</feature>
<comment type="caution">
    <text evidence="12">The sequence shown here is derived from an EMBL/GenBank/DDBJ whole genome shotgun (WGS) entry which is preliminary data.</text>
</comment>
<keyword evidence="7" id="KW-0811">Translocation</keyword>
<name>A0A8X8AG65_POPTO</name>
<sequence length="575" mass="61182">MGDAENALPSSKKRAASSEISRDNPGLDDDGPVEQETGTFKKASDEVLARRKIVKVRRSQTTSTLSSNPFAGIRLVPPTEPIAAPAVATIEVVSARQQVSEEGQSDTCQEVEKGKGEKSELSESEIDKPVAEVATCKEIAEDKQKSKVSEGKTHEPVAETAVDKVSVEDKGKAVDKLVTEISEDEEKSKESEGKTDEPVAETAVDKVSVEDKGKAVDKPVTEISEDEEKSKESEGKTDEPVAETAVDKVSVEDKGKAVDKPVTEISEDEEKSKESEGKTDEPVAENAIGKESSEDEGINSAVNEATELKVDNEKPAEDETEKENAGGDDTENQDKKDNGNEIVYPSSEGAPLNSFQQLSSSQNAFTGLAGTGFSTSTFTFGSVPKDGSALGSGSGSLFGQKNENPSFGFGLSNNGSSSLSSTVSKTEGSGFPSMQEVPVETGEENERVVFSADSVLFEFLDGGWKERGKGELKVNVSAAGAERARLLMRARGHFRLLLNASLYPDMKLANMDKRGITFACMNSIGEGKDSLSTFALKFKDGSIVEEFCAAVTAHKDKAPAAMKTPENSPKASSDE</sequence>
<dbReference type="Pfam" id="PF08911">
    <property type="entry name" value="NUP50"/>
    <property type="match status" value="1"/>
</dbReference>
<feature type="compositionally biased region" description="Basic and acidic residues" evidence="10">
    <location>
        <begin position="110"/>
        <end position="126"/>
    </location>
</feature>
<evidence type="ECO:0000256" key="8">
    <source>
        <dbReference type="ARBA" id="ARBA00023132"/>
    </source>
</evidence>
<dbReference type="EMBL" id="JAAWWB010000006">
    <property type="protein sequence ID" value="KAG6780490.1"/>
    <property type="molecule type" value="Genomic_DNA"/>
</dbReference>
<gene>
    <name evidence="12" type="ORF">POTOM_013350</name>
</gene>
<reference evidence="12" key="1">
    <citation type="journal article" date="2020" name="bioRxiv">
        <title>Hybrid origin of Populus tomentosa Carr. identified through genome sequencing and phylogenomic analysis.</title>
        <authorList>
            <person name="An X."/>
            <person name="Gao K."/>
            <person name="Chen Z."/>
            <person name="Li J."/>
            <person name="Yang X."/>
            <person name="Yang X."/>
            <person name="Zhou J."/>
            <person name="Guo T."/>
            <person name="Zhao T."/>
            <person name="Huang S."/>
            <person name="Miao D."/>
            <person name="Khan W.U."/>
            <person name="Rao P."/>
            <person name="Ye M."/>
            <person name="Lei B."/>
            <person name="Liao W."/>
            <person name="Wang J."/>
            <person name="Ji L."/>
            <person name="Li Y."/>
            <person name="Guo B."/>
            <person name="Mustafa N.S."/>
            <person name="Li S."/>
            <person name="Yun Q."/>
            <person name="Keller S.R."/>
            <person name="Mao J."/>
            <person name="Zhang R."/>
            <person name="Strauss S.H."/>
        </authorList>
    </citation>
    <scope>NUCLEOTIDE SEQUENCE</scope>
    <source>
        <strain evidence="12">GM15</strain>
        <tissue evidence="12">Leaf</tissue>
    </source>
</reference>
<evidence type="ECO:0000256" key="7">
    <source>
        <dbReference type="ARBA" id="ARBA00023010"/>
    </source>
</evidence>
<evidence type="ECO:0000313" key="12">
    <source>
        <dbReference type="EMBL" id="KAG6780490.1"/>
    </source>
</evidence>
<feature type="compositionally biased region" description="Basic and acidic residues" evidence="10">
    <location>
        <begin position="228"/>
        <end position="262"/>
    </location>
</feature>
<keyword evidence="3" id="KW-0677">Repeat</keyword>
<keyword evidence="13" id="KW-1185">Reference proteome</keyword>
<keyword evidence="6" id="KW-0007">Acetylation</keyword>
<feature type="region of interest" description="Disordered" evidence="10">
    <location>
        <begin position="418"/>
        <end position="438"/>
    </location>
</feature>
<keyword evidence="2" id="KW-0813">Transport</keyword>
<dbReference type="GO" id="GO:0051028">
    <property type="term" value="P:mRNA transport"/>
    <property type="evidence" value="ECO:0007669"/>
    <property type="project" value="UniProtKB-KW"/>
</dbReference>
<dbReference type="GO" id="GO:0005643">
    <property type="term" value="C:nuclear pore"/>
    <property type="evidence" value="ECO:0007669"/>
    <property type="project" value="UniProtKB-SubCell"/>
</dbReference>
<feature type="compositionally biased region" description="Basic and acidic residues" evidence="10">
    <location>
        <begin position="186"/>
        <end position="220"/>
    </location>
</feature>
<dbReference type="SMART" id="SM00160">
    <property type="entry name" value="RanBD"/>
    <property type="match status" value="1"/>
</dbReference>
<dbReference type="InterPro" id="IPR045207">
    <property type="entry name" value="RanBD_NUP50_plant"/>
</dbReference>
<evidence type="ECO:0000256" key="10">
    <source>
        <dbReference type="SAM" id="MobiDB-lite"/>
    </source>
</evidence>
<evidence type="ECO:0000313" key="13">
    <source>
        <dbReference type="Proteomes" id="UP000886885"/>
    </source>
</evidence>
<dbReference type="PANTHER" id="PTHR23138">
    <property type="entry name" value="RAN BINDING PROTEIN"/>
    <property type="match status" value="1"/>
</dbReference>
<dbReference type="PROSITE" id="PS50196">
    <property type="entry name" value="RANBD1"/>
    <property type="match status" value="1"/>
</dbReference>
<accession>A0A8X8AG65</accession>
<evidence type="ECO:0000256" key="9">
    <source>
        <dbReference type="ARBA" id="ARBA00023242"/>
    </source>
</evidence>
<protein>
    <recommendedName>
        <fullName evidence="11">RanBD1 domain-containing protein</fullName>
    </recommendedName>
</protein>
<dbReference type="CDD" id="cd13169">
    <property type="entry name" value="RanBD_NUP50_plant"/>
    <property type="match status" value="1"/>
</dbReference>
<evidence type="ECO:0000256" key="5">
    <source>
        <dbReference type="ARBA" id="ARBA00022927"/>
    </source>
</evidence>
<dbReference type="Proteomes" id="UP000886885">
    <property type="component" value="Chromosome 3D"/>
</dbReference>
<evidence type="ECO:0000256" key="1">
    <source>
        <dbReference type="ARBA" id="ARBA00004567"/>
    </source>
</evidence>
<proteinExistence type="predicted"/>
<feature type="compositionally biased region" description="Basic and acidic residues" evidence="10">
    <location>
        <begin position="306"/>
        <end position="325"/>
    </location>
</feature>
<dbReference type="InterPro" id="IPR015007">
    <property type="entry name" value="NUP2/50/61"/>
</dbReference>
<dbReference type="InterPro" id="IPR000156">
    <property type="entry name" value="Ran_bind_dom"/>
</dbReference>
<evidence type="ECO:0000259" key="11">
    <source>
        <dbReference type="PROSITE" id="PS50196"/>
    </source>
</evidence>
<feature type="region of interest" description="Disordered" evidence="10">
    <location>
        <begin position="139"/>
        <end position="354"/>
    </location>
</feature>
<evidence type="ECO:0000256" key="6">
    <source>
        <dbReference type="ARBA" id="ARBA00022990"/>
    </source>
</evidence>
<dbReference type="Pfam" id="PF00638">
    <property type="entry name" value="Ran_BP1"/>
    <property type="match status" value="1"/>
</dbReference>
<feature type="compositionally biased region" description="Polar residues" evidence="10">
    <location>
        <begin position="98"/>
        <end position="108"/>
    </location>
</feature>